<evidence type="ECO:0000259" key="1">
    <source>
        <dbReference type="Pfam" id="PF01807"/>
    </source>
</evidence>
<evidence type="ECO:0000313" key="2">
    <source>
        <dbReference type="EMBL" id="RRK34074.1"/>
    </source>
</evidence>
<reference evidence="2" key="1">
    <citation type="submission" date="2018-10" db="EMBL/GenBank/DDBJ databases">
        <title>Schaedlerella arabinophila gen. nov. sp. nov., isolated from the mouse intestinal tract and comparative analysis with the genome of the closely related altered Schaedler flora strain ASF502.</title>
        <authorList>
            <person name="Miyake S."/>
            <person name="Soh M."/>
            <person name="Seedorf H."/>
        </authorList>
    </citation>
    <scope>NUCLEOTIDE SEQUENCE [LARGE SCALE GENOMIC DNA]</scope>
    <source>
        <strain evidence="2">DSM 106076</strain>
    </source>
</reference>
<gene>
    <name evidence="2" type="ORF">EBB54_24045</name>
</gene>
<dbReference type="GO" id="GO:0008270">
    <property type="term" value="F:zinc ion binding"/>
    <property type="evidence" value="ECO:0007669"/>
    <property type="project" value="InterPro"/>
</dbReference>
<name>A0A3R8R7Z8_9FIRM</name>
<dbReference type="InterPro" id="IPR002694">
    <property type="entry name" value="Znf_CHC2"/>
</dbReference>
<sequence length="407" mass="46450">MYDISGFGYDIRDVVRVLNLTVRRKNGRSYDVDCPFCNHKTGKLNINIEKNVFRCNYCDAHGGMLDLYSKLYNVTKTEANQQIREALNLGQYRDDYQKPVRPERDLEPSAPVNSERASDVEIDQTYSQMLSMLTLSRKHQEDLQKRGLTPEQIAVQRYRSVPLFGVKKLAERLADKGCTLKGVPGFYQGEDGTWSIHFTAKNSGILIPILSIEGLIQGFQIRLDFVTDSRKYIWLSSSNYQMGVSSGSPVHVIGNLDAETMYVTEGALKGTIAHYLSGDTFLCAPGVNQYRSLHPVLESLSKRNLKLVYEVYDMDKKMRVNCDGQHKKCGECLDAGVHDYCPFKAKKREIIQNGCKKLYEGCRSLSLPVQRMIWDMDEKGEWCGRIKGIDDFYYATRRNNKTGVFEK</sequence>
<proteinExistence type="predicted"/>
<evidence type="ECO:0000313" key="3">
    <source>
        <dbReference type="Proteomes" id="UP000274920"/>
    </source>
</evidence>
<dbReference type="Pfam" id="PF01807">
    <property type="entry name" value="Zn_ribbon_DnaG"/>
    <property type="match status" value="1"/>
</dbReference>
<dbReference type="AlphaFoldDB" id="A0A3R8R7Z8"/>
<protein>
    <submittedName>
        <fullName evidence="2">DNA primase</fullName>
    </submittedName>
</protein>
<feature type="domain" description="Zinc finger CHC2-type" evidence="1">
    <location>
        <begin position="13"/>
        <end position="89"/>
    </location>
</feature>
<dbReference type="Proteomes" id="UP000274920">
    <property type="component" value="Unassembled WGS sequence"/>
</dbReference>
<dbReference type="GO" id="GO:0003677">
    <property type="term" value="F:DNA binding"/>
    <property type="evidence" value="ECO:0007669"/>
    <property type="project" value="InterPro"/>
</dbReference>
<organism evidence="2 3">
    <name type="scientific">Schaedlerella arabinosiphila</name>
    <dbReference type="NCBI Taxonomy" id="2044587"/>
    <lineage>
        <taxon>Bacteria</taxon>
        <taxon>Bacillati</taxon>
        <taxon>Bacillota</taxon>
        <taxon>Clostridia</taxon>
        <taxon>Lachnospirales</taxon>
        <taxon>Lachnospiraceae</taxon>
        <taxon>Schaedlerella</taxon>
    </lineage>
</organism>
<dbReference type="SUPFAM" id="SSF57783">
    <property type="entry name" value="Zinc beta-ribbon"/>
    <property type="match status" value="1"/>
</dbReference>
<dbReference type="GO" id="GO:0003899">
    <property type="term" value="F:DNA-directed RNA polymerase activity"/>
    <property type="evidence" value="ECO:0007669"/>
    <property type="project" value="InterPro"/>
</dbReference>
<dbReference type="InterPro" id="IPR036977">
    <property type="entry name" value="DNA_primase_Znf_CHC2"/>
</dbReference>
<keyword evidence="3" id="KW-1185">Reference proteome</keyword>
<dbReference type="Gene3D" id="3.90.580.10">
    <property type="entry name" value="Zinc finger, CHC2-type domain"/>
    <property type="match status" value="1"/>
</dbReference>
<dbReference type="EMBL" id="RHJS01000002">
    <property type="protein sequence ID" value="RRK34074.1"/>
    <property type="molecule type" value="Genomic_DNA"/>
</dbReference>
<dbReference type="GO" id="GO:0006260">
    <property type="term" value="P:DNA replication"/>
    <property type="evidence" value="ECO:0007669"/>
    <property type="project" value="InterPro"/>
</dbReference>
<dbReference type="RefSeq" id="WP_125129245.1">
    <property type="nucleotide sequence ID" value="NZ_RHJS01000002.1"/>
</dbReference>
<comment type="caution">
    <text evidence="2">The sequence shown here is derived from an EMBL/GenBank/DDBJ whole genome shotgun (WGS) entry which is preliminary data.</text>
</comment>
<accession>A0A3R8R7Z8</accession>